<sequence>MNPQDLIITVNPQNSGYTFRFAPPIEHKLATQFQSSFIPASLFLSNEHHLPFPQYCKTRWLPILTLISNLSLQDLQRFDRLIFQTQHPPQTLLTIPLHTP</sequence>
<protein>
    <submittedName>
        <fullName evidence="1">Uncharacterized protein</fullName>
    </submittedName>
</protein>
<dbReference type="RefSeq" id="WP_017714422.1">
    <property type="nucleotide sequence ID" value="NZ_KB235942.1"/>
</dbReference>
<gene>
    <name evidence="1" type="ORF">PROH_13010</name>
</gene>
<evidence type="ECO:0000313" key="1">
    <source>
        <dbReference type="EMBL" id="KKI99505.1"/>
    </source>
</evidence>
<reference evidence="1" key="1">
    <citation type="submission" date="2012-04" db="EMBL/GenBank/DDBJ databases">
        <authorList>
            <person name="Borisov I.G."/>
            <person name="Ivanikova N.V."/>
            <person name="Pinevich A.V."/>
        </authorList>
    </citation>
    <scope>NUCLEOTIDE SEQUENCE</scope>
    <source>
        <strain evidence="1">CALU 1027</strain>
    </source>
</reference>
<dbReference type="EMBL" id="AJTX02000005">
    <property type="protein sequence ID" value="KKI99505.1"/>
    <property type="molecule type" value="Genomic_DNA"/>
</dbReference>
<organism evidence="1 2">
    <name type="scientific">Prochlorothrix hollandica PCC 9006 = CALU 1027</name>
    <dbReference type="NCBI Taxonomy" id="317619"/>
    <lineage>
        <taxon>Bacteria</taxon>
        <taxon>Bacillati</taxon>
        <taxon>Cyanobacteriota</taxon>
        <taxon>Cyanophyceae</taxon>
        <taxon>Prochlorotrichales</taxon>
        <taxon>Prochlorotrichaceae</taxon>
        <taxon>Prochlorothrix</taxon>
    </lineage>
</organism>
<accession>A0A0M2PSK7</accession>
<comment type="caution">
    <text evidence="1">The sequence shown here is derived from an EMBL/GenBank/DDBJ whole genome shotgun (WGS) entry which is preliminary data.</text>
</comment>
<dbReference type="Proteomes" id="UP000034681">
    <property type="component" value="Unassembled WGS sequence"/>
</dbReference>
<name>A0A0M2PSK7_PROHO</name>
<proteinExistence type="predicted"/>
<dbReference type="STRING" id="317619.GCA_000332315_04326"/>
<keyword evidence="2" id="KW-1185">Reference proteome</keyword>
<dbReference type="AlphaFoldDB" id="A0A0M2PSK7"/>
<evidence type="ECO:0000313" key="2">
    <source>
        <dbReference type="Proteomes" id="UP000034681"/>
    </source>
</evidence>